<reference evidence="3 4" key="1">
    <citation type="submission" date="2016-02" db="EMBL/GenBank/DDBJ databases">
        <title>Corynebacterium glutamicum N24 whole genome sequencing project.</title>
        <authorList>
            <person name="Matsutani M."/>
            <person name="Nangtapong N."/>
            <person name="Yakushi T."/>
            <person name="Matsushita K."/>
        </authorList>
    </citation>
    <scope>NUCLEOTIDE SEQUENCE [LARGE SCALE GENOMIC DNA]</scope>
    <source>
        <strain evidence="3 4">N24</strain>
    </source>
</reference>
<feature type="transmembrane region" description="Helical" evidence="1">
    <location>
        <begin position="178"/>
        <end position="198"/>
    </location>
</feature>
<proteinExistence type="predicted"/>
<keyword evidence="1" id="KW-1133">Transmembrane helix</keyword>
<feature type="domain" description="VanZ-like" evidence="2">
    <location>
        <begin position="41"/>
        <end position="169"/>
    </location>
</feature>
<name>A0A161JPR6_9CORY</name>
<organism evidence="3 4">
    <name type="scientific">Corynebacterium suranareeae</name>
    <dbReference type="NCBI Taxonomy" id="2506452"/>
    <lineage>
        <taxon>Bacteria</taxon>
        <taxon>Bacillati</taxon>
        <taxon>Actinomycetota</taxon>
        <taxon>Actinomycetes</taxon>
        <taxon>Mycobacteriales</taxon>
        <taxon>Corynebacteriaceae</taxon>
        <taxon>Corynebacterium</taxon>
    </lineage>
</organism>
<dbReference type="PANTHER" id="PTHR36834:SF1">
    <property type="entry name" value="INTEGRAL MEMBRANE PROTEIN"/>
    <property type="match status" value="1"/>
</dbReference>
<dbReference type="Pfam" id="PF04892">
    <property type="entry name" value="VanZ"/>
    <property type="match status" value="1"/>
</dbReference>
<keyword evidence="1" id="KW-0812">Transmembrane</keyword>
<feature type="transmembrane region" description="Helical" evidence="1">
    <location>
        <begin position="153"/>
        <end position="171"/>
    </location>
</feature>
<evidence type="ECO:0000313" key="4">
    <source>
        <dbReference type="Proteomes" id="UP000218244"/>
    </source>
</evidence>
<keyword evidence="1" id="KW-0472">Membrane</keyword>
<dbReference type="KEGG" id="csur:N24_3102"/>
<keyword evidence="4" id="KW-1185">Reference proteome</keyword>
<evidence type="ECO:0000256" key="1">
    <source>
        <dbReference type="SAM" id="Phobius"/>
    </source>
</evidence>
<feature type="transmembrane region" description="Helical" evidence="1">
    <location>
        <begin position="122"/>
        <end position="147"/>
    </location>
</feature>
<dbReference type="EMBL" id="AP017369">
    <property type="protein sequence ID" value="BAU97364.1"/>
    <property type="molecule type" value="Genomic_DNA"/>
</dbReference>
<dbReference type="InterPro" id="IPR053150">
    <property type="entry name" value="Teicoplanin_resist-assoc"/>
</dbReference>
<evidence type="ECO:0000313" key="3">
    <source>
        <dbReference type="EMBL" id="BAU97364.1"/>
    </source>
</evidence>
<dbReference type="Proteomes" id="UP000218244">
    <property type="component" value="Chromosome"/>
</dbReference>
<feature type="transmembrane region" description="Helical" evidence="1">
    <location>
        <begin position="35"/>
        <end position="54"/>
    </location>
</feature>
<feature type="transmembrane region" description="Helical" evidence="1">
    <location>
        <begin position="89"/>
        <end position="110"/>
    </location>
</feature>
<protein>
    <recommendedName>
        <fullName evidence="2">VanZ-like domain-containing protein</fullName>
    </recommendedName>
</protein>
<accession>A0A161JPR6</accession>
<dbReference type="AlphaFoldDB" id="A0A161JPR6"/>
<gene>
    <name evidence="3" type="ORF">N24_3102</name>
</gene>
<dbReference type="PANTHER" id="PTHR36834">
    <property type="entry name" value="MEMBRANE PROTEIN-RELATED"/>
    <property type="match status" value="1"/>
</dbReference>
<evidence type="ECO:0000259" key="2">
    <source>
        <dbReference type="Pfam" id="PF04892"/>
    </source>
</evidence>
<dbReference type="InterPro" id="IPR006976">
    <property type="entry name" value="VanZ-like"/>
</dbReference>
<sequence>MNAQGFTLGWSLMSTTYASSKKETAVKKSFDASSLLFALSFGVYALLLVMMTLMKNRLSLGGLWNPEAHQYRSIDLELFNGFENPSVWWAPWTNTFGNIGLFMPLGFFLYRMLRKMEHRFPFVETVLFAGVISLSIEVLQWVFAIGYSDIDDLLCNTIGGLIGASVAALISPKSLKKISGLIMAGSLAVMAMMLYSSFGG</sequence>